<dbReference type="CDD" id="cd02869">
    <property type="entry name" value="PseudoU_synth_RluA_like"/>
    <property type="match status" value="1"/>
</dbReference>
<dbReference type="PANTHER" id="PTHR21600:SF87">
    <property type="entry name" value="RNA PSEUDOURIDYLATE SYNTHASE DOMAIN-CONTAINING PROTEIN 1"/>
    <property type="match status" value="1"/>
</dbReference>
<dbReference type="Gene3D" id="3.30.2350.10">
    <property type="entry name" value="Pseudouridine synthase"/>
    <property type="match status" value="1"/>
</dbReference>
<dbReference type="PANTHER" id="PTHR21600">
    <property type="entry name" value="MITOCHONDRIAL RNA PSEUDOURIDINE SYNTHASE"/>
    <property type="match status" value="1"/>
</dbReference>
<dbReference type="EMBL" id="CAJNNW010009899">
    <property type="protein sequence ID" value="CAE8651404.1"/>
    <property type="molecule type" value="Genomic_DNA"/>
</dbReference>
<dbReference type="GO" id="GO:0003723">
    <property type="term" value="F:RNA binding"/>
    <property type="evidence" value="ECO:0007669"/>
    <property type="project" value="InterPro"/>
</dbReference>
<feature type="non-terminal residue" evidence="3">
    <location>
        <position position="273"/>
    </location>
</feature>
<dbReference type="InterPro" id="IPR050188">
    <property type="entry name" value="RluA_PseudoU_synthase"/>
</dbReference>
<feature type="domain" description="Pseudouridine synthase RsuA/RluA-like" evidence="2">
    <location>
        <begin position="127"/>
        <end position="243"/>
    </location>
</feature>
<accession>A0A813IM30</accession>
<gene>
    <name evidence="3" type="ORF">PGLA2088_LOCUS9059</name>
</gene>
<dbReference type="Pfam" id="PF00849">
    <property type="entry name" value="PseudoU_synth_2"/>
    <property type="match status" value="1"/>
</dbReference>
<dbReference type="GO" id="GO:0009982">
    <property type="term" value="F:pseudouridine synthase activity"/>
    <property type="evidence" value="ECO:0007669"/>
    <property type="project" value="InterPro"/>
</dbReference>
<evidence type="ECO:0000259" key="2">
    <source>
        <dbReference type="Pfam" id="PF00849"/>
    </source>
</evidence>
<comment type="caution">
    <text evidence="3">The sequence shown here is derived from an EMBL/GenBank/DDBJ whole genome shotgun (WGS) entry which is preliminary data.</text>
</comment>
<evidence type="ECO:0000256" key="1">
    <source>
        <dbReference type="ARBA" id="ARBA00010876"/>
    </source>
</evidence>
<dbReference type="AlphaFoldDB" id="A0A813IM30"/>
<comment type="similarity">
    <text evidence="1">Belongs to the pseudouridine synthase RluA family.</text>
</comment>
<evidence type="ECO:0000313" key="3">
    <source>
        <dbReference type="EMBL" id="CAE8651404.1"/>
    </source>
</evidence>
<proteinExistence type="inferred from homology"/>
<protein>
    <recommendedName>
        <fullName evidence="2">Pseudouridine synthase RsuA/RluA-like domain-containing protein</fullName>
    </recommendedName>
</protein>
<evidence type="ECO:0000313" key="4">
    <source>
        <dbReference type="Proteomes" id="UP000626109"/>
    </source>
</evidence>
<dbReference type="InterPro" id="IPR006145">
    <property type="entry name" value="PsdUridine_synth_RsuA/RluA"/>
</dbReference>
<dbReference type="SUPFAM" id="SSF55120">
    <property type="entry name" value="Pseudouridine synthase"/>
    <property type="match status" value="1"/>
</dbReference>
<name>A0A813IM30_POLGL</name>
<dbReference type="GO" id="GO:0000455">
    <property type="term" value="P:enzyme-directed rRNA pseudouridine synthesis"/>
    <property type="evidence" value="ECO:0007669"/>
    <property type="project" value="TreeGrafter"/>
</dbReference>
<reference evidence="3" key="1">
    <citation type="submission" date="2021-02" db="EMBL/GenBank/DDBJ databases">
        <authorList>
            <person name="Dougan E. K."/>
            <person name="Rhodes N."/>
            <person name="Thang M."/>
            <person name="Chan C."/>
        </authorList>
    </citation>
    <scope>NUCLEOTIDE SEQUENCE</scope>
</reference>
<sequence>VLEEFAARALDVIWACNYAGRWRPDGFAAAALRRALRRVGQVVAPTRSLVVPLIAAAPSLHSEEDRPHVVLELGDRLVVHKPPSCWQVDDGQDEPEDAQLRLSTFVHAMAPLRQWPILDDPGFGRGFLHRLDIPSSGLVLVAKSHEALYDLRLQMASGQLERDYVVLCHGWMRPERREVRAKIHWFGLGRQAASVVSPAGRPSLTWPKVLAHASRPESGEALTLVVIRIATGRQHQIRVHTAHIGHPTVSDKKYAPDETRISDLTWCPRNFLH</sequence>
<dbReference type="Proteomes" id="UP000626109">
    <property type="component" value="Unassembled WGS sequence"/>
</dbReference>
<dbReference type="InterPro" id="IPR020103">
    <property type="entry name" value="PsdUridine_synth_cat_dom_sf"/>
</dbReference>
<feature type="non-terminal residue" evidence="3">
    <location>
        <position position="1"/>
    </location>
</feature>
<organism evidence="3 4">
    <name type="scientific">Polarella glacialis</name>
    <name type="common">Dinoflagellate</name>
    <dbReference type="NCBI Taxonomy" id="89957"/>
    <lineage>
        <taxon>Eukaryota</taxon>
        <taxon>Sar</taxon>
        <taxon>Alveolata</taxon>
        <taxon>Dinophyceae</taxon>
        <taxon>Suessiales</taxon>
        <taxon>Suessiaceae</taxon>
        <taxon>Polarella</taxon>
    </lineage>
</organism>